<dbReference type="GO" id="GO:0030246">
    <property type="term" value="F:carbohydrate binding"/>
    <property type="evidence" value="ECO:0007669"/>
    <property type="project" value="UniProtKB-KW"/>
</dbReference>
<sequence>MGRMMRGMVVYIVVALSVLMSVYRGMAAYPYPGYGSFGKISHIVGRDGMCLDIVVPNVRPLYAQTQLSRCDVAKQTQMWSILEDGTIRTKDNLYCLVPYNDAYEAKAVLGKCSELIRSDKKWKHRSDGTFVHENSGFVLTAKPDNFVILGTDAYTPSQSWEATEGLSPSVVNIKWLENQCLQSMDNGAPFVYLNLCDKKNKNQHWALYSDGTIRVDNYGSRDYCLTSQRNPSSVILVSNCDDKATQRWDINEDNFIYHPNTNLVLDVDRKPEGSQIVVIDTRDGTPTQQWTIL</sequence>
<keyword evidence="3" id="KW-0732">Signal</keyword>
<evidence type="ECO:0000313" key="5">
    <source>
        <dbReference type="Proteomes" id="UP000504603"/>
    </source>
</evidence>
<organism evidence="5 6">
    <name type="scientific">Momordica charantia</name>
    <name type="common">Bitter gourd</name>
    <name type="synonym">Balsam pear</name>
    <dbReference type="NCBI Taxonomy" id="3673"/>
    <lineage>
        <taxon>Eukaryota</taxon>
        <taxon>Viridiplantae</taxon>
        <taxon>Streptophyta</taxon>
        <taxon>Embryophyta</taxon>
        <taxon>Tracheophyta</taxon>
        <taxon>Spermatophyta</taxon>
        <taxon>Magnoliopsida</taxon>
        <taxon>eudicotyledons</taxon>
        <taxon>Gunneridae</taxon>
        <taxon>Pentapetalae</taxon>
        <taxon>rosids</taxon>
        <taxon>fabids</taxon>
        <taxon>Cucurbitales</taxon>
        <taxon>Cucurbitaceae</taxon>
        <taxon>Momordiceae</taxon>
        <taxon>Momordica</taxon>
    </lineage>
</organism>
<feature type="chain" id="PRO_5026991439" evidence="3">
    <location>
        <begin position="28"/>
        <end position="293"/>
    </location>
</feature>
<feature type="domain" description="Ricin B lectin" evidence="4">
    <location>
        <begin position="167"/>
        <end position="293"/>
    </location>
</feature>
<dbReference type="OrthoDB" id="1642280at2759"/>
<dbReference type="InterPro" id="IPR035992">
    <property type="entry name" value="Ricin_B-like_lectins"/>
</dbReference>
<dbReference type="AlphaFoldDB" id="A0A6J1D4Y7"/>
<evidence type="ECO:0000256" key="2">
    <source>
        <dbReference type="ARBA" id="ARBA00023157"/>
    </source>
</evidence>
<feature type="domain" description="Ricin B lectin" evidence="4">
    <location>
        <begin position="37"/>
        <end position="163"/>
    </location>
</feature>
<dbReference type="SMART" id="SM00458">
    <property type="entry name" value="RICIN"/>
    <property type="match status" value="2"/>
</dbReference>
<evidence type="ECO:0000259" key="4">
    <source>
        <dbReference type="SMART" id="SM00458"/>
    </source>
</evidence>
<proteinExistence type="predicted"/>
<keyword evidence="2" id="KW-1015">Disulfide bond</keyword>
<evidence type="ECO:0000256" key="1">
    <source>
        <dbReference type="ARBA" id="ARBA00022734"/>
    </source>
</evidence>
<dbReference type="InterPro" id="IPR000772">
    <property type="entry name" value="Ricin_B_lectin"/>
</dbReference>
<dbReference type="PANTHER" id="PTHR11675">
    <property type="entry name" value="N-ACETYLGALACTOSAMINYLTRANSFERASE"/>
    <property type="match status" value="1"/>
</dbReference>
<name>A0A6J1D4Y7_MOMCH</name>
<accession>A0A6J1D4Y7</accession>
<dbReference type="Gene3D" id="2.80.10.50">
    <property type="match status" value="2"/>
</dbReference>
<dbReference type="CDD" id="cd23443">
    <property type="entry name" value="beta-trefoil_Ricin_RIPs_II_rpt1"/>
    <property type="match status" value="1"/>
</dbReference>
<dbReference type="PANTHER" id="PTHR11675:SF140">
    <property type="entry name" value="RICIN B LECTIN DOMAIN-CONTAINING PROTEIN"/>
    <property type="match status" value="1"/>
</dbReference>
<dbReference type="PROSITE" id="PS50231">
    <property type="entry name" value="RICIN_B_LECTIN"/>
    <property type="match status" value="2"/>
</dbReference>
<dbReference type="GeneID" id="111017650"/>
<dbReference type="RefSeq" id="XP_022149160.1">
    <property type="nucleotide sequence ID" value="XM_022293468.1"/>
</dbReference>
<reference evidence="6" key="1">
    <citation type="submission" date="2025-08" db="UniProtKB">
        <authorList>
            <consortium name="RefSeq"/>
        </authorList>
    </citation>
    <scope>IDENTIFICATION</scope>
    <source>
        <strain evidence="6">OHB3-1</strain>
    </source>
</reference>
<dbReference type="Proteomes" id="UP000504603">
    <property type="component" value="Unplaced"/>
</dbReference>
<dbReference type="CDD" id="cd23444">
    <property type="entry name" value="beta-trefoil_Ricin_RIPs_II_rpt2"/>
    <property type="match status" value="1"/>
</dbReference>
<dbReference type="SUPFAM" id="SSF50370">
    <property type="entry name" value="Ricin B-like lectins"/>
    <property type="match status" value="2"/>
</dbReference>
<dbReference type="KEGG" id="mcha:111017650"/>
<keyword evidence="1" id="KW-0430">Lectin</keyword>
<dbReference type="Pfam" id="PF00652">
    <property type="entry name" value="Ricin_B_lectin"/>
    <property type="match status" value="2"/>
</dbReference>
<gene>
    <name evidence="6" type="primary">LOC111017650</name>
</gene>
<protein>
    <submittedName>
        <fullName evidence="6">Nigrin b-like</fullName>
    </submittedName>
</protein>
<keyword evidence="5" id="KW-1185">Reference proteome</keyword>
<feature type="signal peptide" evidence="3">
    <location>
        <begin position="1"/>
        <end position="27"/>
    </location>
</feature>
<evidence type="ECO:0000313" key="6">
    <source>
        <dbReference type="RefSeq" id="XP_022149160.1"/>
    </source>
</evidence>
<evidence type="ECO:0000256" key="3">
    <source>
        <dbReference type="SAM" id="SignalP"/>
    </source>
</evidence>